<keyword evidence="1" id="KW-0378">Hydrolase</keyword>
<dbReference type="InterPro" id="IPR029058">
    <property type="entry name" value="AB_hydrolase_fold"/>
</dbReference>
<dbReference type="STRING" id="626940.BHW43_10150"/>
<dbReference type="GO" id="GO:0052689">
    <property type="term" value="F:carboxylic ester hydrolase activity"/>
    <property type="evidence" value="ECO:0007669"/>
    <property type="project" value="InterPro"/>
</dbReference>
<dbReference type="SUPFAM" id="SSF53474">
    <property type="entry name" value="alpha/beta-Hydrolases"/>
    <property type="match status" value="1"/>
</dbReference>
<dbReference type="PANTHER" id="PTHR43798:SF31">
    <property type="entry name" value="AB HYDROLASE SUPERFAMILY PROTEIN YCLE"/>
    <property type="match status" value="1"/>
</dbReference>
<sequence>MRIIEGAESFLLEGKNNKAVLLLHGYTGAPSEMRPLGDYLHALGYTVSCVRLPGHGTSIKDLEATTATDWYGAAEAECLELLARFDSVYVAGLSMGGLLAMKLAAKLPVKKATFISAPIFVQDKRAPLLAFLRFFIHYLPKHKKNYQELQKYCISYAKMPTKPLMSLFKLLNECKNKLLAEIKIPCLVLQSKTEHTVQPRSAEYIYNKLTAAAGRRLVWFEHSGHILTLDREHEAVFKEIADFFAEEKDNEG</sequence>
<name>A0A1Q6R1S2_9FIRM</name>
<dbReference type="Proteomes" id="UP000186777">
    <property type="component" value="Unassembled WGS sequence"/>
</dbReference>
<evidence type="ECO:0000313" key="4">
    <source>
        <dbReference type="Proteomes" id="UP000186777"/>
    </source>
</evidence>
<dbReference type="EMBL" id="MNTG01000046">
    <property type="protein sequence ID" value="OLA36321.1"/>
    <property type="molecule type" value="Genomic_DNA"/>
</dbReference>
<dbReference type="InterPro" id="IPR000073">
    <property type="entry name" value="AB_hydrolase_1"/>
</dbReference>
<dbReference type="InterPro" id="IPR012354">
    <property type="entry name" value="Esterase_lipase"/>
</dbReference>
<feature type="domain" description="AB hydrolase-1" evidence="2">
    <location>
        <begin position="20"/>
        <end position="237"/>
    </location>
</feature>
<evidence type="ECO:0000256" key="1">
    <source>
        <dbReference type="ARBA" id="ARBA00022801"/>
    </source>
</evidence>
<comment type="caution">
    <text evidence="3">The sequence shown here is derived from an EMBL/GenBank/DDBJ whole genome shotgun (WGS) entry which is preliminary data.</text>
</comment>
<dbReference type="PIRSF" id="PIRSF017388">
    <property type="entry name" value="Esterase_lipase"/>
    <property type="match status" value="1"/>
</dbReference>
<dbReference type="AlphaFoldDB" id="A0A1Q6R1S2"/>
<reference evidence="3 4" key="1">
    <citation type="journal article" date="2016" name="Nat. Biotechnol.">
        <title>Measurement of bacterial replication rates in microbial communities.</title>
        <authorList>
            <person name="Brown C.T."/>
            <person name="Olm M.R."/>
            <person name="Thomas B.C."/>
            <person name="Banfield J.F."/>
        </authorList>
    </citation>
    <scope>NUCLEOTIDE SEQUENCE [LARGE SCALE GENOMIC DNA]</scope>
    <source>
        <strain evidence="3">46_33</strain>
    </source>
</reference>
<dbReference type="InterPro" id="IPR050266">
    <property type="entry name" value="AB_hydrolase_sf"/>
</dbReference>
<proteinExistence type="predicted"/>
<dbReference type="RefSeq" id="WP_299823706.1">
    <property type="nucleotide sequence ID" value="NZ_DAWEJP010000049.1"/>
</dbReference>
<protein>
    <recommendedName>
        <fullName evidence="2">AB hydrolase-1 domain-containing protein</fullName>
    </recommendedName>
</protein>
<accession>A0A1Q6R1S2</accession>
<dbReference type="Gene3D" id="3.40.50.1820">
    <property type="entry name" value="alpha/beta hydrolase"/>
    <property type="match status" value="1"/>
</dbReference>
<gene>
    <name evidence="3" type="ORF">BHW43_10150</name>
</gene>
<dbReference type="PANTHER" id="PTHR43798">
    <property type="entry name" value="MONOACYLGLYCEROL LIPASE"/>
    <property type="match status" value="1"/>
</dbReference>
<evidence type="ECO:0000259" key="2">
    <source>
        <dbReference type="Pfam" id="PF12697"/>
    </source>
</evidence>
<evidence type="ECO:0000313" key="3">
    <source>
        <dbReference type="EMBL" id="OLA36321.1"/>
    </source>
</evidence>
<dbReference type="GO" id="GO:0016020">
    <property type="term" value="C:membrane"/>
    <property type="evidence" value="ECO:0007669"/>
    <property type="project" value="TreeGrafter"/>
</dbReference>
<organism evidence="3 4">
    <name type="scientific">Phascolarctobacterium succinatutens</name>
    <dbReference type="NCBI Taxonomy" id="626940"/>
    <lineage>
        <taxon>Bacteria</taxon>
        <taxon>Bacillati</taxon>
        <taxon>Bacillota</taxon>
        <taxon>Negativicutes</taxon>
        <taxon>Acidaminococcales</taxon>
        <taxon>Acidaminococcaceae</taxon>
        <taxon>Phascolarctobacterium</taxon>
    </lineage>
</organism>
<dbReference type="Pfam" id="PF12697">
    <property type="entry name" value="Abhydrolase_6"/>
    <property type="match status" value="1"/>
</dbReference>